<keyword evidence="5" id="KW-1185">Reference proteome</keyword>
<evidence type="ECO:0000313" key="4">
    <source>
        <dbReference type="EMBL" id="ALO16091.1"/>
    </source>
</evidence>
<dbReference type="STRING" id="1307839.L21SP5_02464"/>
<organism evidence="4 5">
    <name type="scientific">Salinivirga cyanobacteriivorans</name>
    <dbReference type="NCBI Taxonomy" id="1307839"/>
    <lineage>
        <taxon>Bacteria</taxon>
        <taxon>Pseudomonadati</taxon>
        <taxon>Bacteroidota</taxon>
        <taxon>Bacteroidia</taxon>
        <taxon>Bacteroidales</taxon>
        <taxon>Salinivirgaceae</taxon>
        <taxon>Salinivirga</taxon>
    </lineage>
</organism>
<feature type="domain" description="CusB-like beta-barrel" evidence="3">
    <location>
        <begin position="235"/>
        <end position="305"/>
    </location>
</feature>
<dbReference type="InterPro" id="IPR058792">
    <property type="entry name" value="Beta-barrel_RND_2"/>
</dbReference>
<feature type="transmembrane region" description="Helical" evidence="1">
    <location>
        <begin position="12"/>
        <end position="31"/>
    </location>
</feature>
<keyword evidence="1" id="KW-1133">Transmembrane helix</keyword>
<dbReference type="InterPro" id="IPR058625">
    <property type="entry name" value="MdtA-like_BSH"/>
</dbReference>
<evidence type="ECO:0000256" key="1">
    <source>
        <dbReference type="SAM" id="Phobius"/>
    </source>
</evidence>
<dbReference type="GO" id="GO:1990281">
    <property type="term" value="C:efflux pump complex"/>
    <property type="evidence" value="ECO:0007669"/>
    <property type="project" value="TreeGrafter"/>
</dbReference>
<sequence length="379" mass="41975">MNKINSFSRKLSVIIGFVIIVAGIALGVFLIKNPKQKAPVTSNNDFEIPVVKTKTVELAAITPSHETTGKVNARNQVEVYADATGTLLASDNPFKKGVIVQKGDTLIQLDKREKELLIKSSKEDFYSLLVSLLPTIKSDYPESFQQWKDYVDNFSNTKSIATLPKPKSEQEKYFLAAKKVRNLYLSIKSSEANLEKYTILAPFNGVITKGELNPGTLIRAGQMLGELMELGKFEIQADIPLAEASIIHAGAPITITSDAFQQQLKANITRIGKIVDQNTQTIQFYTNINNRSVLKNGMFVNITVQLPQIENAFLINRKYLTEDGQLLQVRDSTLHLISCTVKGYDGNQVIVTQVPYGIEVVNQLLPGASEGMQVKILNK</sequence>
<dbReference type="AlphaFoldDB" id="A0A0S2I1G0"/>
<dbReference type="Pfam" id="PF25917">
    <property type="entry name" value="BSH_RND"/>
    <property type="match status" value="1"/>
</dbReference>
<keyword evidence="1" id="KW-0812">Transmembrane</keyword>
<evidence type="ECO:0000259" key="2">
    <source>
        <dbReference type="Pfam" id="PF25917"/>
    </source>
</evidence>
<keyword evidence="1" id="KW-0472">Membrane</keyword>
<dbReference type="PANTHER" id="PTHR30469">
    <property type="entry name" value="MULTIDRUG RESISTANCE PROTEIN MDTA"/>
    <property type="match status" value="1"/>
</dbReference>
<dbReference type="EMBL" id="CP013118">
    <property type="protein sequence ID" value="ALO16091.1"/>
    <property type="molecule type" value="Genomic_DNA"/>
</dbReference>
<proteinExistence type="predicted"/>
<accession>A0A0S2I1G0</accession>
<dbReference type="Gene3D" id="2.40.30.170">
    <property type="match status" value="1"/>
</dbReference>
<evidence type="ECO:0000259" key="3">
    <source>
        <dbReference type="Pfam" id="PF25954"/>
    </source>
</evidence>
<reference evidence="4 5" key="1">
    <citation type="submission" date="2015-11" db="EMBL/GenBank/DDBJ databases">
        <title>Description and complete genome sequence of a novel strain predominating in hypersaline microbial mats and representing a new family of the Bacteriodetes phylum.</title>
        <authorList>
            <person name="Spring S."/>
            <person name="Bunk B."/>
            <person name="Sproer C."/>
            <person name="Klenk H.-P."/>
        </authorList>
    </citation>
    <scope>NUCLEOTIDE SEQUENCE [LARGE SCALE GENOMIC DNA]</scope>
    <source>
        <strain evidence="4 5">L21-Spi-D4</strain>
    </source>
</reference>
<dbReference type="Pfam" id="PF25954">
    <property type="entry name" value="Beta-barrel_RND_2"/>
    <property type="match status" value="1"/>
</dbReference>
<gene>
    <name evidence="4" type="ORF">L21SP5_02464</name>
</gene>
<protein>
    <submittedName>
        <fullName evidence="4">Copper/silver efflux system membrane fusion protein CusB</fullName>
    </submittedName>
</protein>
<dbReference type="GO" id="GO:0015562">
    <property type="term" value="F:efflux transmembrane transporter activity"/>
    <property type="evidence" value="ECO:0007669"/>
    <property type="project" value="TreeGrafter"/>
</dbReference>
<dbReference type="Proteomes" id="UP000064893">
    <property type="component" value="Chromosome"/>
</dbReference>
<dbReference type="Gene3D" id="2.40.50.100">
    <property type="match status" value="1"/>
</dbReference>
<dbReference type="SUPFAM" id="SSF111369">
    <property type="entry name" value="HlyD-like secretion proteins"/>
    <property type="match status" value="1"/>
</dbReference>
<dbReference type="RefSeq" id="WP_057953494.1">
    <property type="nucleotide sequence ID" value="NZ_CP013118.1"/>
</dbReference>
<dbReference type="PANTHER" id="PTHR30469:SF11">
    <property type="entry name" value="BLL4320 PROTEIN"/>
    <property type="match status" value="1"/>
</dbReference>
<dbReference type="KEGG" id="blq:L21SP5_02464"/>
<dbReference type="OrthoDB" id="1114717at2"/>
<name>A0A0S2I1G0_9BACT</name>
<evidence type="ECO:0000313" key="5">
    <source>
        <dbReference type="Proteomes" id="UP000064893"/>
    </source>
</evidence>
<feature type="domain" description="Multidrug resistance protein MdtA-like barrel-sandwich hybrid" evidence="2">
    <location>
        <begin position="75"/>
        <end position="224"/>
    </location>
</feature>
<dbReference type="Gene3D" id="1.10.287.470">
    <property type="entry name" value="Helix hairpin bin"/>
    <property type="match status" value="1"/>
</dbReference>